<dbReference type="OrthoDB" id="9810615at2"/>
<proteinExistence type="predicted"/>
<protein>
    <recommendedName>
        <fullName evidence="3">Methyltransferase type 11 domain-containing protein</fullName>
    </recommendedName>
</protein>
<dbReference type="EMBL" id="AP014945">
    <property type="protein sequence ID" value="BAU23567.1"/>
    <property type="molecule type" value="Genomic_DNA"/>
</dbReference>
<reference evidence="1 2" key="1">
    <citation type="journal article" date="2016" name="Int. J. Syst. Evol. Microbiol.">
        <title>Caldimicrobium thiodismutans sp. nov., a sulfur-disproportionating bacterium isolated from a hot spring, and emended description of the genus Caldimicrobium.</title>
        <authorList>
            <person name="Kojima H."/>
            <person name="Umezawa K."/>
            <person name="Fukui M."/>
        </authorList>
    </citation>
    <scope>NUCLEOTIDE SEQUENCE [LARGE SCALE GENOMIC DNA]</scope>
    <source>
        <strain evidence="1 2">TF1</strain>
    </source>
</reference>
<evidence type="ECO:0000313" key="2">
    <source>
        <dbReference type="Proteomes" id="UP000068196"/>
    </source>
</evidence>
<name>A0A0U5AYL7_9BACT</name>
<keyword evidence="2" id="KW-1185">Reference proteome</keyword>
<dbReference type="SUPFAM" id="SSF53335">
    <property type="entry name" value="S-adenosyl-L-methionine-dependent methyltransferases"/>
    <property type="match status" value="1"/>
</dbReference>
<reference evidence="2" key="2">
    <citation type="journal article" date="2016" name="Int. J. Syst. Evol. Microbiol.">
        <title>Caldimicrobium thiodismutans sp. nov., a sulfur-disproportionating bacterium isolated from a hot spring.</title>
        <authorList>
            <person name="Kojima H."/>
            <person name="Umezawa K."/>
            <person name="Fukui M."/>
        </authorList>
    </citation>
    <scope>NUCLEOTIDE SEQUENCE [LARGE SCALE GENOMIC DNA]</scope>
    <source>
        <strain evidence="2">TF1</strain>
    </source>
</reference>
<dbReference type="STRING" id="1653476.THC_1196"/>
<dbReference type="InterPro" id="IPR029063">
    <property type="entry name" value="SAM-dependent_MTases_sf"/>
</dbReference>
<dbReference type="Gene3D" id="3.40.50.150">
    <property type="entry name" value="Vaccinia Virus protein VP39"/>
    <property type="match status" value="1"/>
</dbReference>
<gene>
    <name evidence="1" type="ORF">THC_1196</name>
</gene>
<sequence length="229" mass="26963">MKKDNLYENFSKLQPSVEAYYCLDKFLIPKLEAGSKILEIGVGNGEISNWLIEKYEVYCLYISEECLDKLNNKIKAKFKLDLEKEKIPVEDNFFDAVICFAVLEHLKNFNEALIEIKRVLKNEGLLFASTPNISWLPFRLKFLFGMCPEDFHTADHVNFWNLKRFKKIFMDNGFKVVPQFTSLGLLNIFFPLIKKYRTRYLEIYDKYIFIATNFKSALLGYNQIIIAKK</sequence>
<accession>A0A0U5AYL7</accession>
<dbReference type="Proteomes" id="UP000068196">
    <property type="component" value="Chromosome"/>
</dbReference>
<dbReference type="KEGG" id="cthi:THC_1196"/>
<evidence type="ECO:0008006" key="3">
    <source>
        <dbReference type="Google" id="ProtNLM"/>
    </source>
</evidence>
<dbReference type="RefSeq" id="WP_068514733.1">
    <property type="nucleotide sequence ID" value="NZ_AP014945.1"/>
</dbReference>
<dbReference type="AlphaFoldDB" id="A0A0U5AYL7"/>
<organism evidence="1 2">
    <name type="scientific">Caldimicrobium thiodismutans</name>
    <dbReference type="NCBI Taxonomy" id="1653476"/>
    <lineage>
        <taxon>Bacteria</taxon>
        <taxon>Pseudomonadati</taxon>
        <taxon>Thermodesulfobacteriota</taxon>
        <taxon>Thermodesulfobacteria</taxon>
        <taxon>Thermodesulfobacteriales</taxon>
        <taxon>Thermodesulfobacteriaceae</taxon>
        <taxon>Caldimicrobium</taxon>
    </lineage>
</organism>
<dbReference type="Pfam" id="PF13489">
    <property type="entry name" value="Methyltransf_23"/>
    <property type="match status" value="1"/>
</dbReference>
<dbReference type="PANTHER" id="PTHR43861">
    <property type="entry name" value="TRANS-ACONITATE 2-METHYLTRANSFERASE-RELATED"/>
    <property type="match status" value="1"/>
</dbReference>
<dbReference type="CDD" id="cd02440">
    <property type="entry name" value="AdoMet_MTases"/>
    <property type="match status" value="1"/>
</dbReference>
<evidence type="ECO:0000313" key="1">
    <source>
        <dbReference type="EMBL" id="BAU23567.1"/>
    </source>
</evidence>